<evidence type="ECO:0000256" key="11">
    <source>
        <dbReference type="SAM" id="Coils"/>
    </source>
</evidence>
<gene>
    <name evidence="13" type="ORF">IMG5_122930</name>
</gene>
<dbReference type="GO" id="GO:0005525">
    <property type="term" value="F:GTP binding"/>
    <property type="evidence" value="ECO:0007669"/>
    <property type="project" value="UniProtKB-KW"/>
</dbReference>
<dbReference type="SUPFAM" id="SSF50447">
    <property type="entry name" value="Translation proteins"/>
    <property type="match status" value="2"/>
</dbReference>
<dbReference type="InterPro" id="IPR009000">
    <property type="entry name" value="Transl_B-barrel_sf"/>
</dbReference>
<evidence type="ECO:0000256" key="6">
    <source>
        <dbReference type="ARBA" id="ARBA00022946"/>
    </source>
</evidence>
<dbReference type="RefSeq" id="XP_004032408.1">
    <property type="nucleotide sequence ID" value="XM_004032360.1"/>
</dbReference>
<dbReference type="AlphaFoldDB" id="G0QVD2"/>
<keyword evidence="13" id="KW-0808">Transferase</keyword>
<comment type="function">
    <text evidence="9">One of the essential components for the initiation of protein synthesis. Protects formylmethionyl-tRNA from spontaneous hydrolysis and promotes its binding to the 30S ribosomal subunits. Also involved in the hydrolysis of GTP during the formation of the 70S ribosomal complex.</text>
</comment>
<dbReference type="Proteomes" id="UP000008983">
    <property type="component" value="Unassembled WGS sequence"/>
</dbReference>
<accession>G0QVD2</accession>
<dbReference type="Pfam" id="PF22042">
    <property type="entry name" value="EF-G_D2"/>
    <property type="match status" value="1"/>
</dbReference>
<dbReference type="CDD" id="cd01887">
    <property type="entry name" value="IF2_eIF5B"/>
    <property type="match status" value="1"/>
</dbReference>
<dbReference type="CDD" id="cd03702">
    <property type="entry name" value="IF2_mtIF2_II"/>
    <property type="match status" value="1"/>
</dbReference>
<keyword evidence="5" id="KW-0648">Protein biosynthesis</keyword>
<dbReference type="InterPro" id="IPR027417">
    <property type="entry name" value="P-loop_NTPase"/>
</dbReference>
<evidence type="ECO:0000256" key="2">
    <source>
        <dbReference type="ARBA" id="ARBA00007733"/>
    </source>
</evidence>
<protein>
    <recommendedName>
        <fullName evidence="10">Translation initiation factor IF-2, mitochondrial</fullName>
    </recommendedName>
</protein>
<name>G0QVD2_ICHMU</name>
<dbReference type="PANTHER" id="PTHR43381">
    <property type="entry name" value="TRANSLATION INITIATION FACTOR IF-2-RELATED"/>
    <property type="match status" value="1"/>
</dbReference>
<evidence type="ECO:0000256" key="9">
    <source>
        <dbReference type="ARBA" id="ARBA00025162"/>
    </source>
</evidence>
<evidence type="ECO:0000259" key="12">
    <source>
        <dbReference type="PROSITE" id="PS51722"/>
    </source>
</evidence>
<keyword evidence="14" id="KW-1185">Reference proteome</keyword>
<dbReference type="NCBIfam" id="TIGR00231">
    <property type="entry name" value="small_GTP"/>
    <property type="match status" value="1"/>
</dbReference>
<keyword evidence="8" id="KW-0342">GTP-binding</keyword>
<dbReference type="OMA" id="TIVCYQI"/>
<sequence length="635" mass="72455">MALELNLKPEKIPVKDANLITLVFNAKVYTHGQQTFPKSRYPVVTIMGHVDHGKTTILDYLRKSSIASGEYGGITQKIGAFHVITPQNQRITFIDTPGHEAFSNMRFRGANSTDIIILVVSAIEGLQPQTLEAIKMAYQSEVPMIVAINKIDVDGASPEDVEKQLFEKGKLQIEPFGGNIPVIHVSALKGINMDLLQELILFEAELLDLKAEFDVLAEGVVIESKKDANNDQKICSVIIQKGTLKIGDNVIIGNQYCRIRSIKDDKNNNLKHAYPSFGVEITGFKQLPQPGDVIFALENEYISKVISNYRIRNQKSFQFQDEQFIEGSQAKIKFKQIINMQIFITKYQQRNRRDKRLFFSGNKEQIKQKFNEIEQKLIIKLEEQNQKLLDAQPDHKIKIETEIANIEEDIEKNRLYIANLIEDEEEDNVLNIIIKANDYSMKETLVSQILKQQNMNKEMSLNITNASVGQITEQDLREAEMFKAIIIGMDIQIPPELEGQIKQKNIIIKSHKIIYNLLDDIKRFLQETKFGLKEGEKQISKGQATVSKLFEIQGAKKERLVVAGCKIQSGVINKGFMFRLIREDKIIEKNLEISSLKHFKKEVQQVREGNECGIMLLKYNDIEEGDIIEGYVIEK</sequence>
<keyword evidence="3 13" id="KW-0396">Initiation factor</keyword>
<evidence type="ECO:0000256" key="8">
    <source>
        <dbReference type="ARBA" id="ARBA00023134"/>
    </source>
</evidence>
<dbReference type="Gene3D" id="3.40.50.300">
    <property type="entry name" value="P-loop containing nucleotide triphosphate hydrolases"/>
    <property type="match status" value="1"/>
</dbReference>
<dbReference type="GO" id="GO:0005739">
    <property type="term" value="C:mitochondrion"/>
    <property type="evidence" value="ECO:0007669"/>
    <property type="project" value="UniProtKB-SubCell"/>
</dbReference>
<keyword evidence="11" id="KW-0175">Coiled coil</keyword>
<dbReference type="eggNOG" id="KOG1145">
    <property type="taxonomic scope" value="Eukaryota"/>
</dbReference>
<organism evidence="13 14">
    <name type="scientific">Ichthyophthirius multifiliis</name>
    <name type="common">White spot disease agent</name>
    <name type="synonym">Ich</name>
    <dbReference type="NCBI Taxonomy" id="5932"/>
    <lineage>
        <taxon>Eukaryota</taxon>
        <taxon>Sar</taxon>
        <taxon>Alveolata</taxon>
        <taxon>Ciliophora</taxon>
        <taxon>Intramacronucleata</taxon>
        <taxon>Oligohymenophorea</taxon>
        <taxon>Hymenostomatida</taxon>
        <taxon>Ophryoglenina</taxon>
        <taxon>Ichthyophthirius</taxon>
    </lineage>
</organism>
<dbReference type="SUPFAM" id="SSF52540">
    <property type="entry name" value="P-loop containing nucleoside triphosphate hydrolases"/>
    <property type="match status" value="1"/>
</dbReference>
<dbReference type="InterPro" id="IPR053905">
    <property type="entry name" value="EF-G-like_DII"/>
</dbReference>
<dbReference type="EMBL" id="GL983940">
    <property type="protein sequence ID" value="EGR30821.1"/>
    <property type="molecule type" value="Genomic_DNA"/>
</dbReference>
<keyword evidence="6" id="KW-0809">Transit peptide</keyword>
<dbReference type="SUPFAM" id="SSF52156">
    <property type="entry name" value="Initiation factor IF2/eIF5b, domain 3"/>
    <property type="match status" value="1"/>
</dbReference>
<reference evidence="13 14" key="1">
    <citation type="submission" date="2011-07" db="EMBL/GenBank/DDBJ databases">
        <authorList>
            <person name="Coyne R."/>
            <person name="Brami D."/>
            <person name="Johnson J."/>
            <person name="Hostetler J."/>
            <person name="Hannick L."/>
            <person name="Clark T."/>
            <person name="Cassidy-Hanley D."/>
            <person name="Inman J."/>
        </authorList>
    </citation>
    <scope>NUCLEOTIDE SEQUENCE [LARGE SCALE GENOMIC DNA]</scope>
    <source>
        <strain evidence="13 14">G5</strain>
    </source>
</reference>
<dbReference type="Gene3D" id="3.40.50.10050">
    <property type="entry name" value="Translation initiation factor IF- 2, domain 3"/>
    <property type="match status" value="1"/>
</dbReference>
<evidence type="ECO:0000256" key="1">
    <source>
        <dbReference type="ARBA" id="ARBA00004173"/>
    </source>
</evidence>
<dbReference type="GO" id="GO:0003743">
    <property type="term" value="F:translation initiation factor activity"/>
    <property type="evidence" value="ECO:0007669"/>
    <property type="project" value="UniProtKB-KW"/>
</dbReference>
<dbReference type="FunFam" id="3.40.50.300:FF:000019">
    <property type="entry name" value="Translation initiation factor IF-2"/>
    <property type="match status" value="1"/>
</dbReference>
<evidence type="ECO:0000256" key="3">
    <source>
        <dbReference type="ARBA" id="ARBA00022540"/>
    </source>
</evidence>
<evidence type="ECO:0000256" key="7">
    <source>
        <dbReference type="ARBA" id="ARBA00023128"/>
    </source>
</evidence>
<dbReference type="Pfam" id="PF00009">
    <property type="entry name" value="GTP_EFTU"/>
    <property type="match status" value="1"/>
</dbReference>
<dbReference type="Gene3D" id="2.40.30.10">
    <property type="entry name" value="Translation factors"/>
    <property type="match status" value="2"/>
</dbReference>
<evidence type="ECO:0000256" key="4">
    <source>
        <dbReference type="ARBA" id="ARBA00022741"/>
    </source>
</evidence>
<dbReference type="Pfam" id="PF11987">
    <property type="entry name" value="IF-2"/>
    <property type="match status" value="1"/>
</dbReference>
<keyword evidence="4" id="KW-0547">Nucleotide-binding</keyword>
<evidence type="ECO:0000256" key="5">
    <source>
        <dbReference type="ARBA" id="ARBA00022917"/>
    </source>
</evidence>
<dbReference type="PANTHER" id="PTHR43381:SF20">
    <property type="entry name" value="TRANSLATION INITIATION FACTOR IF-2, MITOCHONDRIAL"/>
    <property type="match status" value="1"/>
</dbReference>
<dbReference type="GO" id="GO:0016779">
    <property type="term" value="F:nucleotidyltransferase activity"/>
    <property type="evidence" value="ECO:0007669"/>
    <property type="project" value="UniProtKB-KW"/>
</dbReference>
<evidence type="ECO:0000256" key="10">
    <source>
        <dbReference type="ARBA" id="ARBA00044200"/>
    </source>
</evidence>
<feature type="coiled-coil region" evidence="11">
    <location>
        <begin position="363"/>
        <end position="391"/>
    </location>
</feature>
<dbReference type="InterPro" id="IPR036925">
    <property type="entry name" value="TIF_IF2_dom3_sf"/>
</dbReference>
<dbReference type="GO" id="GO:0003924">
    <property type="term" value="F:GTPase activity"/>
    <property type="evidence" value="ECO:0007669"/>
    <property type="project" value="InterPro"/>
</dbReference>
<keyword evidence="13" id="KW-0548">Nucleotidyltransferase</keyword>
<dbReference type="InterPro" id="IPR000795">
    <property type="entry name" value="T_Tr_GTP-bd_dom"/>
</dbReference>
<dbReference type="InParanoid" id="G0QVD2"/>
<dbReference type="FunFam" id="2.40.30.10:FF:000008">
    <property type="entry name" value="Translation initiation factor IF-2"/>
    <property type="match status" value="1"/>
</dbReference>
<dbReference type="InterPro" id="IPR005225">
    <property type="entry name" value="Small_GTP-bd"/>
</dbReference>
<dbReference type="InterPro" id="IPR044145">
    <property type="entry name" value="IF2_II"/>
</dbReference>
<dbReference type="InterPro" id="IPR023115">
    <property type="entry name" value="TIF_IF2_dom3"/>
</dbReference>
<evidence type="ECO:0000313" key="14">
    <source>
        <dbReference type="Proteomes" id="UP000008983"/>
    </source>
</evidence>
<dbReference type="GeneID" id="14906937"/>
<dbReference type="InterPro" id="IPR015760">
    <property type="entry name" value="TIF_IF2"/>
</dbReference>
<comment type="similarity">
    <text evidence="2">Belongs to the TRAFAC class translation factor GTPase superfamily. Classic translation factor GTPase family. IF-2 subfamily.</text>
</comment>
<proteinExistence type="inferred from homology"/>
<dbReference type="OrthoDB" id="361630at2759"/>
<feature type="domain" description="Tr-type G" evidence="12">
    <location>
        <begin position="39"/>
        <end position="210"/>
    </location>
</feature>
<evidence type="ECO:0000313" key="13">
    <source>
        <dbReference type="EMBL" id="EGR30821.1"/>
    </source>
</evidence>
<dbReference type="CDD" id="cd03692">
    <property type="entry name" value="mtIF2_IVc"/>
    <property type="match status" value="1"/>
</dbReference>
<dbReference type="InterPro" id="IPR000178">
    <property type="entry name" value="TF_IF2_bacterial-like"/>
</dbReference>
<comment type="subcellular location">
    <subcellularLocation>
        <location evidence="1">Mitochondrion</location>
    </subcellularLocation>
</comment>
<keyword evidence="13" id="KW-0378">Hydrolase</keyword>
<keyword evidence="7" id="KW-0496">Mitochondrion</keyword>
<dbReference type="PROSITE" id="PS01176">
    <property type="entry name" value="IF2"/>
    <property type="match status" value="1"/>
</dbReference>
<dbReference type="PROSITE" id="PS51722">
    <property type="entry name" value="G_TR_2"/>
    <property type="match status" value="1"/>
</dbReference>
<dbReference type="STRING" id="857967.G0QVD2"/>